<name>A0A1C7N4E3_9FUNG</name>
<dbReference type="EMBL" id="LUGH01000583">
    <property type="protein sequence ID" value="OBZ83921.1"/>
    <property type="molecule type" value="Genomic_DNA"/>
</dbReference>
<evidence type="ECO:0000313" key="2">
    <source>
        <dbReference type="EMBL" id="OBZ83921.1"/>
    </source>
</evidence>
<organism evidence="2 3">
    <name type="scientific">Choanephora cucurbitarum</name>
    <dbReference type="NCBI Taxonomy" id="101091"/>
    <lineage>
        <taxon>Eukaryota</taxon>
        <taxon>Fungi</taxon>
        <taxon>Fungi incertae sedis</taxon>
        <taxon>Mucoromycota</taxon>
        <taxon>Mucoromycotina</taxon>
        <taxon>Mucoromycetes</taxon>
        <taxon>Mucorales</taxon>
        <taxon>Mucorineae</taxon>
        <taxon>Choanephoraceae</taxon>
        <taxon>Choanephoroideae</taxon>
        <taxon>Choanephora</taxon>
    </lineage>
</organism>
<feature type="region of interest" description="Disordered" evidence="1">
    <location>
        <begin position="1"/>
        <end position="20"/>
    </location>
</feature>
<dbReference type="AlphaFoldDB" id="A0A1C7N4E3"/>
<reference evidence="2 3" key="1">
    <citation type="submission" date="2016-03" db="EMBL/GenBank/DDBJ databases">
        <title>Choanephora cucurbitarum.</title>
        <authorList>
            <person name="Min B."/>
            <person name="Park H."/>
            <person name="Park J.-H."/>
            <person name="Shin H.-D."/>
            <person name="Choi I.-G."/>
        </authorList>
    </citation>
    <scope>NUCLEOTIDE SEQUENCE [LARGE SCALE GENOMIC DNA]</scope>
    <source>
        <strain evidence="2 3">KUS-F28377</strain>
    </source>
</reference>
<proteinExistence type="predicted"/>
<feature type="compositionally biased region" description="Polar residues" evidence="1">
    <location>
        <begin position="1"/>
        <end position="17"/>
    </location>
</feature>
<protein>
    <submittedName>
        <fullName evidence="2">Uncharacterized protein</fullName>
    </submittedName>
</protein>
<gene>
    <name evidence="2" type="ORF">A0J61_08025</name>
</gene>
<evidence type="ECO:0000256" key="1">
    <source>
        <dbReference type="SAM" id="MobiDB-lite"/>
    </source>
</evidence>
<accession>A0A1C7N4E3</accession>
<evidence type="ECO:0000313" key="3">
    <source>
        <dbReference type="Proteomes" id="UP000093000"/>
    </source>
</evidence>
<keyword evidence="3" id="KW-1185">Reference proteome</keyword>
<comment type="caution">
    <text evidence="2">The sequence shown here is derived from an EMBL/GenBank/DDBJ whole genome shotgun (WGS) entry which is preliminary data.</text>
</comment>
<sequence length="72" mass="7959">MTQQIIKSQASQNPSSRRTAKMILTDPLQVQTHCGSEKGIDVSANAPFIFMTNKGMTRLTNARYSDASLEEL</sequence>
<dbReference type="Proteomes" id="UP000093000">
    <property type="component" value="Unassembled WGS sequence"/>
</dbReference>
<dbReference type="InParanoid" id="A0A1C7N4E3"/>